<dbReference type="EMBL" id="KV407462">
    <property type="protein sequence ID" value="KZF20639.1"/>
    <property type="molecule type" value="Genomic_DNA"/>
</dbReference>
<feature type="compositionally biased region" description="Acidic residues" evidence="4">
    <location>
        <begin position="403"/>
        <end position="412"/>
    </location>
</feature>
<feature type="compositionally biased region" description="Low complexity" evidence="4">
    <location>
        <begin position="355"/>
        <end position="366"/>
    </location>
</feature>
<evidence type="ECO:0000256" key="2">
    <source>
        <dbReference type="ARBA" id="ARBA00022737"/>
    </source>
</evidence>
<dbReference type="PANTHER" id="PTHR19848:SF8">
    <property type="entry name" value="F-BOX AND WD REPEAT DOMAIN CONTAINING 7"/>
    <property type="match status" value="1"/>
</dbReference>
<protein>
    <submittedName>
        <fullName evidence="5">WD40 repeat-like protein</fullName>
    </submittedName>
</protein>
<dbReference type="OrthoDB" id="6262491at2759"/>
<dbReference type="STRING" id="1328760.A0A165AKL1"/>
<dbReference type="Gene3D" id="2.130.10.10">
    <property type="entry name" value="YVTN repeat-like/Quinoprotein amine dehydrogenase"/>
    <property type="match status" value="2"/>
</dbReference>
<feature type="region of interest" description="Disordered" evidence="4">
    <location>
        <begin position="391"/>
        <end position="448"/>
    </location>
</feature>
<evidence type="ECO:0000256" key="1">
    <source>
        <dbReference type="ARBA" id="ARBA00022574"/>
    </source>
</evidence>
<gene>
    <name evidence="5" type="ORF">L228DRAFT_262567</name>
</gene>
<feature type="compositionally biased region" description="Low complexity" evidence="4">
    <location>
        <begin position="216"/>
        <end position="228"/>
    </location>
</feature>
<dbReference type="InParanoid" id="A0A165AKL1"/>
<dbReference type="PANTHER" id="PTHR19848">
    <property type="entry name" value="WD40 REPEAT PROTEIN"/>
    <property type="match status" value="1"/>
</dbReference>
<evidence type="ECO:0000313" key="6">
    <source>
        <dbReference type="Proteomes" id="UP000076632"/>
    </source>
</evidence>
<reference evidence="5 6" key="1">
    <citation type="journal article" date="2016" name="Fungal Biol.">
        <title>The genome of Xylona heveae provides a window into fungal endophytism.</title>
        <authorList>
            <person name="Gazis R."/>
            <person name="Kuo A."/>
            <person name="Riley R."/>
            <person name="LaButti K."/>
            <person name="Lipzen A."/>
            <person name="Lin J."/>
            <person name="Amirebrahimi M."/>
            <person name="Hesse C.N."/>
            <person name="Spatafora J.W."/>
            <person name="Henrissat B."/>
            <person name="Hainaut M."/>
            <person name="Grigoriev I.V."/>
            <person name="Hibbett D.S."/>
        </authorList>
    </citation>
    <scope>NUCLEOTIDE SEQUENCE [LARGE SCALE GENOMIC DNA]</scope>
    <source>
        <strain evidence="5 6">TC161</strain>
    </source>
</reference>
<keyword evidence="6" id="KW-1185">Reference proteome</keyword>
<keyword evidence="1 3" id="KW-0853">WD repeat</keyword>
<feature type="compositionally biased region" description="Low complexity" evidence="4">
    <location>
        <begin position="391"/>
        <end position="402"/>
    </location>
</feature>
<dbReference type="Proteomes" id="UP000076632">
    <property type="component" value="Unassembled WGS sequence"/>
</dbReference>
<evidence type="ECO:0000313" key="5">
    <source>
        <dbReference type="EMBL" id="KZF20639.1"/>
    </source>
</evidence>
<feature type="region of interest" description="Disordered" evidence="4">
    <location>
        <begin position="345"/>
        <end position="367"/>
    </location>
</feature>
<feature type="repeat" description="WD" evidence="3">
    <location>
        <begin position="284"/>
        <end position="325"/>
    </location>
</feature>
<feature type="compositionally biased region" description="Acidic residues" evidence="4">
    <location>
        <begin position="432"/>
        <end position="448"/>
    </location>
</feature>
<proteinExistence type="predicted"/>
<evidence type="ECO:0000256" key="3">
    <source>
        <dbReference type="PROSITE-ProRule" id="PRU00221"/>
    </source>
</evidence>
<dbReference type="PROSITE" id="PS00678">
    <property type="entry name" value="WD_REPEATS_1"/>
    <property type="match status" value="1"/>
</dbReference>
<name>A0A165AKL1_XYLHT</name>
<dbReference type="InterPro" id="IPR015943">
    <property type="entry name" value="WD40/YVTN_repeat-like_dom_sf"/>
</dbReference>
<dbReference type="RefSeq" id="XP_018186194.1">
    <property type="nucleotide sequence ID" value="XM_018334429.1"/>
</dbReference>
<evidence type="ECO:0000256" key="4">
    <source>
        <dbReference type="SAM" id="MobiDB-lite"/>
    </source>
</evidence>
<dbReference type="PROSITE" id="PS50082">
    <property type="entry name" value="WD_REPEATS_2"/>
    <property type="match status" value="2"/>
</dbReference>
<feature type="compositionally biased region" description="Basic and acidic residues" evidence="4">
    <location>
        <begin position="413"/>
        <end position="424"/>
    </location>
</feature>
<organism evidence="5 6">
    <name type="scientific">Xylona heveae (strain CBS 132557 / TC161)</name>
    <dbReference type="NCBI Taxonomy" id="1328760"/>
    <lineage>
        <taxon>Eukaryota</taxon>
        <taxon>Fungi</taxon>
        <taxon>Dikarya</taxon>
        <taxon>Ascomycota</taxon>
        <taxon>Pezizomycotina</taxon>
        <taxon>Xylonomycetes</taxon>
        <taxon>Xylonales</taxon>
        <taxon>Xylonaceae</taxon>
        <taxon>Xylona</taxon>
    </lineage>
</organism>
<sequence length="448" mass="48485">MSRSADPGHFFQTETALEKSQRKTIKSSNTNGDPIKLTSKVLAVVPDPADAGRAYVAESAGVSGDKSTIYRGPTAPLTSLAITSTTVYAGCWDKAIWSWDISSRAPQRRFVGHGDFVKALLCVRLGGKDLLVSGGADAAIIIWDLTSGAKLHTLKGHTRGIQDLALDPASIIIPDANNANDSTAQKSEITIFSAGSDREIRQWQIAVSGQKAQGNSSSSSSSSTTGSSDGIVEASEITQTSPLIRHETSVYRLRFDADDDLWTASADNSAKCLSRERAWEDDTVLAHPDFVRDVVIDDEAGWAITACRDEEIRVWDKSTGSLIHTFSGHFDEVTGLAILQGDRQGKITDTGTGKQEQQQQQQQQQQPIKTLISVSIDATLRKWNLDPKDMQAAAAAAASSSGQDEEAEQQGDEDNKVTNKEKKNNAKASLMTEEEERELAELMDDDDE</sequence>
<dbReference type="InterPro" id="IPR019775">
    <property type="entry name" value="WD40_repeat_CS"/>
</dbReference>
<dbReference type="InterPro" id="IPR001680">
    <property type="entry name" value="WD40_rpt"/>
</dbReference>
<dbReference type="Pfam" id="PF00400">
    <property type="entry name" value="WD40"/>
    <property type="match status" value="2"/>
</dbReference>
<feature type="repeat" description="WD" evidence="3">
    <location>
        <begin position="130"/>
        <end position="153"/>
    </location>
</feature>
<keyword evidence="2" id="KW-0677">Repeat</keyword>
<dbReference type="OMA" id="TIRTWPL"/>
<dbReference type="InterPro" id="IPR036322">
    <property type="entry name" value="WD40_repeat_dom_sf"/>
</dbReference>
<dbReference type="SUPFAM" id="SSF50978">
    <property type="entry name" value="WD40 repeat-like"/>
    <property type="match status" value="1"/>
</dbReference>
<feature type="region of interest" description="Disordered" evidence="4">
    <location>
        <begin position="207"/>
        <end position="229"/>
    </location>
</feature>
<dbReference type="GeneID" id="28899566"/>
<dbReference type="SMART" id="SM00320">
    <property type="entry name" value="WD40"/>
    <property type="match status" value="6"/>
</dbReference>
<dbReference type="AlphaFoldDB" id="A0A165AKL1"/>
<accession>A0A165AKL1</accession>